<proteinExistence type="predicted"/>
<organism evidence="1 2">
    <name type="scientific">Paralvinella palmiformis</name>
    <dbReference type="NCBI Taxonomy" id="53620"/>
    <lineage>
        <taxon>Eukaryota</taxon>
        <taxon>Metazoa</taxon>
        <taxon>Spiralia</taxon>
        <taxon>Lophotrochozoa</taxon>
        <taxon>Annelida</taxon>
        <taxon>Polychaeta</taxon>
        <taxon>Sedentaria</taxon>
        <taxon>Canalipalpata</taxon>
        <taxon>Terebellida</taxon>
        <taxon>Terebelliformia</taxon>
        <taxon>Alvinellidae</taxon>
        <taxon>Paralvinella</taxon>
    </lineage>
</organism>
<name>A0AAD9JUZ8_9ANNE</name>
<dbReference type="Proteomes" id="UP001208570">
    <property type="component" value="Unassembled WGS sequence"/>
</dbReference>
<evidence type="ECO:0000313" key="1">
    <source>
        <dbReference type="EMBL" id="KAK2159691.1"/>
    </source>
</evidence>
<gene>
    <name evidence="1" type="ORF">LSH36_148g06027</name>
</gene>
<protein>
    <submittedName>
        <fullName evidence="1">Uncharacterized protein</fullName>
    </submittedName>
</protein>
<reference evidence="1" key="1">
    <citation type="journal article" date="2023" name="Mol. Biol. Evol.">
        <title>Third-Generation Sequencing Reveals the Adaptive Role of the Epigenome in Three Deep-Sea Polychaetes.</title>
        <authorList>
            <person name="Perez M."/>
            <person name="Aroh O."/>
            <person name="Sun Y."/>
            <person name="Lan Y."/>
            <person name="Juniper S.K."/>
            <person name="Young C.R."/>
            <person name="Angers B."/>
            <person name="Qian P.Y."/>
        </authorList>
    </citation>
    <scope>NUCLEOTIDE SEQUENCE</scope>
    <source>
        <strain evidence="1">P08H-3</strain>
    </source>
</reference>
<dbReference type="AlphaFoldDB" id="A0AAD9JUZ8"/>
<evidence type="ECO:0000313" key="2">
    <source>
        <dbReference type="Proteomes" id="UP001208570"/>
    </source>
</evidence>
<keyword evidence="2" id="KW-1185">Reference proteome</keyword>
<sequence>MLSDVNYRTATTRKRIRQKVPNEGDTPEVYLNARDVKTIILIAANIAMPEDVKTIILIAANIAMPEGAVSRATSELFREEKL</sequence>
<dbReference type="EMBL" id="JAODUP010000148">
    <property type="protein sequence ID" value="KAK2159691.1"/>
    <property type="molecule type" value="Genomic_DNA"/>
</dbReference>
<comment type="caution">
    <text evidence="1">The sequence shown here is derived from an EMBL/GenBank/DDBJ whole genome shotgun (WGS) entry which is preliminary data.</text>
</comment>
<accession>A0AAD9JUZ8</accession>